<name>A0A160P2Q8_STRLU</name>
<protein>
    <submittedName>
        <fullName evidence="2">GTPase hflX</fullName>
    </submittedName>
</protein>
<keyword evidence="3" id="KW-1185">Reference proteome</keyword>
<proteinExistence type="predicted"/>
<dbReference type="Proteomes" id="UP000217676">
    <property type="component" value="Chromosome"/>
</dbReference>
<sequence>MDGAQLIRLRQQMNVGGRGHSTLLKVDTARRSPGGVGRPPSFLSSVAQTWYAHVTPVSAGAEFPLKAMSKEWTHRWTPGGGAGGRGPGGFPVWPPARGERRPGDRWGRVSLRQSGCVRPGGWGLGLRPG</sequence>
<evidence type="ECO:0000313" key="3">
    <source>
        <dbReference type="Proteomes" id="UP000217676"/>
    </source>
</evidence>
<dbReference type="AlphaFoldDB" id="A0A160P2Q8"/>
<feature type="compositionally biased region" description="Basic and acidic residues" evidence="1">
    <location>
        <begin position="97"/>
        <end position="107"/>
    </location>
</feature>
<accession>A0A160P2Q8</accession>
<gene>
    <name evidence="2" type="ORF">SLA_4953</name>
</gene>
<reference evidence="2 3" key="1">
    <citation type="journal article" date="2016" name="Genome Announc.">
        <title>Complete Genome Sequence of Thiostrepton-Producing Streptomyces laurentii ATCC 31255.</title>
        <authorList>
            <person name="Doi K."/>
            <person name="Fujino Y."/>
            <person name="Nagayoshi Y."/>
            <person name="Ohshima T."/>
            <person name="Ogata S."/>
        </authorList>
    </citation>
    <scope>NUCLEOTIDE SEQUENCE [LARGE SCALE GENOMIC DNA]</scope>
    <source>
        <strain evidence="2 3">ATCC 31255</strain>
    </source>
</reference>
<evidence type="ECO:0000256" key="1">
    <source>
        <dbReference type="SAM" id="MobiDB-lite"/>
    </source>
</evidence>
<dbReference type="EMBL" id="AP017424">
    <property type="protein sequence ID" value="BAU85837.1"/>
    <property type="molecule type" value="Genomic_DNA"/>
</dbReference>
<dbReference type="KEGG" id="slau:SLA_4953"/>
<feature type="compositionally biased region" description="Gly residues" evidence="1">
    <location>
        <begin position="78"/>
        <end position="89"/>
    </location>
</feature>
<evidence type="ECO:0000313" key="2">
    <source>
        <dbReference type="EMBL" id="BAU85837.1"/>
    </source>
</evidence>
<organism evidence="2 3">
    <name type="scientific">Streptomyces laurentii</name>
    <dbReference type="NCBI Taxonomy" id="39478"/>
    <lineage>
        <taxon>Bacteria</taxon>
        <taxon>Bacillati</taxon>
        <taxon>Actinomycetota</taxon>
        <taxon>Actinomycetes</taxon>
        <taxon>Kitasatosporales</taxon>
        <taxon>Streptomycetaceae</taxon>
        <taxon>Streptomyces</taxon>
    </lineage>
</organism>
<feature type="region of interest" description="Disordered" evidence="1">
    <location>
        <begin position="74"/>
        <end position="112"/>
    </location>
</feature>